<reference evidence="3" key="1">
    <citation type="submission" date="2020-08" db="EMBL/GenBank/DDBJ databases">
        <authorList>
            <person name="Liu C."/>
            <person name="Sun Q."/>
        </authorList>
    </citation>
    <scope>NUCLEOTIDE SEQUENCE</scope>
    <source>
        <strain evidence="3">NSJ-65</strain>
    </source>
</reference>
<organism evidence="3 4">
    <name type="scientific">Neobittarella massiliensis</name>
    <name type="common">ex Bilen et al. 2018</name>
    <dbReference type="NCBI Taxonomy" id="2041842"/>
    <lineage>
        <taxon>Bacteria</taxon>
        <taxon>Bacillati</taxon>
        <taxon>Bacillota</taxon>
        <taxon>Clostridia</taxon>
        <taxon>Eubacteriales</taxon>
        <taxon>Oscillospiraceae</taxon>
        <taxon>Neobittarella (ex Bilen et al. 2018)</taxon>
    </lineage>
</organism>
<keyword evidence="4" id="KW-1185">Reference proteome</keyword>
<feature type="signal peptide" evidence="2">
    <location>
        <begin position="1"/>
        <end position="19"/>
    </location>
</feature>
<dbReference type="RefSeq" id="WP_186487512.1">
    <property type="nucleotide sequence ID" value="NZ_JACOGI010000001.1"/>
</dbReference>
<keyword evidence="2" id="KW-0732">Signal</keyword>
<evidence type="ECO:0000256" key="2">
    <source>
        <dbReference type="SAM" id="SignalP"/>
    </source>
</evidence>
<evidence type="ECO:0000313" key="3">
    <source>
        <dbReference type="EMBL" id="MBC3515501.1"/>
    </source>
</evidence>
<proteinExistence type="predicted"/>
<dbReference type="EMBL" id="JACOGI010000001">
    <property type="protein sequence ID" value="MBC3515501.1"/>
    <property type="molecule type" value="Genomic_DNA"/>
</dbReference>
<gene>
    <name evidence="3" type="ORF">H8K20_03695</name>
</gene>
<evidence type="ECO:0000313" key="4">
    <source>
        <dbReference type="Proteomes" id="UP000597668"/>
    </source>
</evidence>
<protein>
    <submittedName>
        <fullName evidence="3">Uncharacterized protein</fullName>
    </submittedName>
</protein>
<dbReference type="AlphaFoldDB" id="A0A8J6IJ82"/>
<feature type="chain" id="PRO_5038636172" evidence="2">
    <location>
        <begin position="20"/>
        <end position="58"/>
    </location>
</feature>
<feature type="region of interest" description="Disordered" evidence="1">
    <location>
        <begin position="26"/>
        <end position="45"/>
    </location>
</feature>
<comment type="caution">
    <text evidence="3">The sequence shown here is derived from an EMBL/GenBank/DDBJ whole genome shotgun (WGS) entry which is preliminary data.</text>
</comment>
<accession>A0A8J6IJ82</accession>
<dbReference type="Proteomes" id="UP000597668">
    <property type="component" value="Unassembled WGS sequence"/>
</dbReference>
<evidence type="ECO:0000256" key="1">
    <source>
        <dbReference type="SAM" id="MobiDB-lite"/>
    </source>
</evidence>
<sequence length="58" mass="6031">MKKYVHLFSCLLLVLARLAGCGITSAGKDRGASETSSSGSGSKVQLLPTTRTAFVSDL</sequence>
<name>A0A8J6IJ82_9FIRM</name>